<keyword evidence="3" id="KW-1185">Reference proteome</keyword>
<feature type="transmembrane region" description="Helical" evidence="1">
    <location>
        <begin position="182"/>
        <end position="207"/>
    </location>
</feature>
<feature type="transmembrane region" description="Helical" evidence="1">
    <location>
        <begin position="150"/>
        <end position="170"/>
    </location>
</feature>
<keyword evidence="1" id="KW-0472">Membrane</keyword>
<evidence type="ECO:0000313" key="2">
    <source>
        <dbReference type="EMBL" id="TDD13115.1"/>
    </source>
</evidence>
<feature type="transmembrane region" description="Helical" evidence="1">
    <location>
        <begin position="12"/>
        <end position="33"/>
    </location>
</feature>
<keyword evidence="1" id="KW-1133">Transmembrane helix</keyword>
<protein>
    <recommendedName>
        <fullName evidence="4">DUF3995 domain-containing protein</fullName>
    </recommendedName>
</protein>
<name>A0A4R4WCN3_9ACTN</name>
<dbReference type="AlphaFoldDB" id="A0A4R4WCN3"/>
<keyword evidence="1" id="KW-0812">Transmembrane</keyword>
<dbReference type="EMBL" id="SMKR01000283">
    <property type="protein sequence ID" value="TDD13115.1"/>
    <property type="molecule type" value="Genomic_DNA"/>
</dbReference>
<comment type="caution">
    <text evidence="2">The sequence shown here is derived from an EMBL/GenBank/DDBJ whole genome shotgun (WGS) entry which is preliminary data.</text>
</comment>
<evidence type="ECO:0008006" key="4">
    <source>
        <dbReference type="Google" id="ProtNLM"/>
    </source>
</evidence>
<organism evidence="2 3">
    <name type="scientific">Kribbella turkmenica</name>
    <dbReference type="NCBI Taxonomy" id="2530375"/>
    <lineage>
        <taxon>Bacteria</taxon>
        <taxon>Bacillati</taxon>
        <taxon>Actinomycetota</taxon>
        <taxon>Actinomycetes</taxon>
        <taxon>Propionibacteriales</taxon>
        <taxon>Kribbellaceae</taxon>
        <taxon>Kribbella</taxon>
    </lineage>
</organism>
<feature type="transmembrane region" description="Helical" evidence="1">
    <location>
        <begin position="82"/>
        <end position="105"/>
    </location>
</feature>
<accession>A0A4R4WCN3</accession>
<evidence type="ECO:0000256" key="1">
    <source>
        <dbReference type="SAM" id="Phobius"/>
    </source>
</evidence>
<feature type="transmembrane region" description="Helical" evidence="1">
    <location>
        <begin position="117"/>
        <end position="138"/>
    </location>
</feature>
<reference evidence="2 3" key="1">
    <citation type="submission" date="2019-02" db="EMBL/GenBank/DDBJ databases">
        <title>Draft genome sequences of novel Actinobacteria.</title>
        <authorList>
            <person name="Sahin N."/>
            <person name="Ay H."/>
            <person name="Saygin H."/>
        </authorList>
    </citation>
    <scope>NUCLEOTIDE SEQUENCE [LARGE SCALE GENOMIC DNA]</scope>
    <source>
        <strain evidence="2 3">16K104</strain>
    </source>
</reference>
<feature type="transmembrane region" description="Helical" evidence="1">
    <location>
        <begin position="53"/>
        <end position="70"/>
    </location>
</feature>
<feature type="transmembrane region" description="Helical" evidence="1">
    <location>
        <begin position="219"/>
        <end position="240"/>
    </location>
</feature>
<evidence type="ECO:0000313" key="3">
    <source>
        <dbReference type="Proteomes" id="UP000295172"/>
    </source>
</evidence>
<sequence>MTITRTSSRGLRTAVPPAALTWAALYGAVRVWFALGNHPDWEFPGGDLLVPNWVAVLGCVASAAAVLAIRRRPSSRLVIRTLWLLAAGWTAAAGLALLDVVGGVLPGLGIPFDPPGMVSRFAALAGAALLAGTAAVHQRRLGPGRRFHEIPTWAVVGAWAAVAGCLVRLGAQAVVGFDRTPYGAGISLIVFEGGFLLAGIVLPLLLVYRLGRIFPRWMLLLPGACLGGGISAYFGVGLLQMIAAAVKGDPVYGDIGLPNAFFWVAVPAYLVWGAGLAVATYGYYLTRSAALAE</sequence>
<feature type="transmembrane region" description="Helical" evidence="1">
    <location>
        <begin position="260"/>
        <end position="284"/>
    </location>
</feature>
<dbReference type="OrthoDB" id="2717873at2"/>
<gene>
    <name evidence="2" type="ORF">E1218_34935</name>
</gene>
<proteinExistence type="predicted"/>
<dbReference type="RefSeq" id="WP_132327315.1">
    <property type="nucleotide sequence ID" value="NZ_SMKR01000283.1"/>
</dbReference>
<dbReference type="Proteomes" id="UP000295172">
    <property type="component" value="Unassembled WGS sequence"/>
</dbReference>